<proteinExistence type="predicted"/>
<feature type="chain" id="PRO_5015173951" description="DNA-binding beta-propeller fold protein YncE" evidence="1">
    <location>
        <begin position="22"/>
        <end position="360"/>
    </location>
</feature>
<accession>A0A2P8GEM2</accession>
<evidence type="ECO:0000313" key="2">
    <source>
        <dbReference type="EMBL" id="PSL32423.1"/>
    </source>
</evidence>
<gene>
    <name evidence="2" type="ORF">CLV60_102138</name>
</gene>
<dbReference type="InterPro" id="IPR031815">
    <property type="entry name" value="DUF5074"/>
</dbReference>
<keyword evidence="3" id="KW-1185">Reference proteome</keyword>
<dbReference type="Gene3D" id="2.130.10.10">
    <property type="entry name" value="YVTN repeat-like/Quinoprotein amine dehydrogenase"/>
    <property type="match status" value="1"/>
</dbReference>
<organism evidence="2 3">
    <name type="scientific">Dyadobacter jiangsuensis</name>
    <dbReference type="NCBI Taxonomy" id="1591085"/>
    <lineage>
        <taxon>Bacteria</taxon>
        <taxon>Pseudomonadati</taxon>
        <taxon>Bacteroidota</taxon>
        <taxon>Cytophagia</taxon>
        <taxon>Cytophagales</taxon>
        <taxon>Spirosomataceae</taxon>
        <taxon>Dyadobacter</taxon>
    </lineage>
</organism>
<evidence type="ECO:0008006" key="4">
    <source>
        <dbReference type="Google" id="ProtNLM"/>
    </source>
</evidence>
<dbReference type="OrthoDB" id="9773938at2"/>
<dbReference type="Pfam" id="PF16819">
    <property type="entry name" value="DUF5074"/>
    <property type="match status" value="1"/>
</dbReference>
<dbReference type="InterPro" id="IPR015943">
    <property type="entry name" value="WD40/YVTN_repeat-like_dom_sf"/>
</dbReference>
<sequence>MKMKRQLASSLAIAFSTLAIWSCNQSDPAPKGDYISGVFVSNEGNFQDNNGGISYFARESTTADADIFAAANGTALKGGVQDYAASEEQGIILVDNSVTGQDKVQFVHRYTFKDEGTIGAPDIENPREVVIVGRKAYVSCWGTDVDKYSTGYIAVIDLTTKKVTKKINVSDGPENLTYANAKLYVGTTQWGVGNKLAIINTNSDEATSPIATPGIANPVGIDANGKLWVNVGDKMLRINTETNATEATLPIATGGTKTAGNFTLSNDLKSIFFVLSWYDSAFKEHGATYKFSISDTQIAMVTPLIPRPFYGLAVDPSQGLLYAGVSPSYKQAGYAVRYRADGSLVDSVKVGIAPSGFFFQ</sequence>
<dbReference type="EMBL" id="PYAS01000002">
    <property type="protein sequence ID" value="PSL32423.1"/>
    <property type="molecule type" value="Genomic_DNA"/>
</dbReference>
<protein>
    <recommendedName>
        <fullName evidence="4">DNA-binding beta-propeller fold protein YncE</fullName>
    </recommendedName>
</protein>
<name>A0A2P8GEM2_9BACT</name>
<dbReference type="AlphaFoldDB" id="A0A2P8GEM2"/>
<evidence type="ECO:0000313" key="3">
    <source>
        <dbReference type="Proteomes" id="UP000241964"/>
    </source>
</evidence>
<comment type="caution">
    <text evidence="2">The sequence shown here is derived from an EMBL/GenBank/DDBJ whole genome shotgun (WGS) entry which is preliminary data.</text>
</comment>
<reference evidence="2 3" key="1">
    <citation type="submission" date="2018-03" db="EMBL/GenBank/DDBJ databases">
        <title>Genomic Encyclopedia of Archaeal and Bacterial Type Strains, Phase II (KMG-II): from individual species to whole genera.</title>
        <authorList>
            <person name="Goeker M."/>
        </authorList>
    </citation>
    <scope>NUCLEOTIDE SEQUENCE [LARGE SCALE GENOMIC DNA]</scope>
    <source>
        <strain evidence="2 3">DSM 29057</strain>
    </source>
</reference>
<dbReference type="SUPFAM" id="SSF50969">
    <property type="entry name" value="YVTN repeat-like/Quinoprotein amine dehydrogenase"/>
    <property type="match status" value="1"/>
</dbReference>
<dbReference type="Proteomes" id="UP000241964">
    <property type="component" value="Unassembled WGS sequence"/>
</dbReference>
<dbReference type="InterPro" id="IPR011044">
    <property type="entry name" value="Quino_amine_DH_bsu"/>
</dbReference>
<dbReference type="PANTHER" id="PTHR47197">
    <property type="entry name" value="PROTEIN NIRF"/>
    <property type="match status" value="1"/>
</dbReference>
<feature type="signal peptide" evidence="1">
    <location>
        <begin position="1"/>
        <end position="21"/>
    </location>
</feature>
<keyword evidence="1" id="KW-0732">Signal</keyword>
<dbReference type="PANTHER" id="PTHR47197:SF3">
    <property type="entry name" value="DIHYDRO-HEME D1 DEHYDROGENASE"/>
    <property type="match status" value="1"/>
</dbReference>
<evidence type="ECO:0000256" key="1">
    <source>
        <dbReference type="SAM" id="SignalP"/>
    </source>
</evidence>
<dbReference type="InterPro" id="IPR051200">
    <property type="entry name" value="Host-pathogen_enzymatic-act"/>
</dbReference>